<dbReference type="Gene3D" id="3.30.160.60">
    <property type="entry name" value="Classic Zinc Finger"/>
    <property type="match status" value="1"/>
</dbReference>
<dbReference type="GeneID" id="95979917"/>
<dbReference type="PANTHER" id="PTHR23225">
    <property type="entry name" value="ZINC FINGER PROTEIN"/>
    <property type="match status" value="1"/>
</dbReference>
<dbReference type="Proteomes" id="UP001562354">
    <property type="component" value="Unassembled WGS sequence"/>
</dbReference>
<reference evidence="2 3" key="1">
    <citation type="submission" date="2024-07" db="EMBL/GenBank/DDBJ databases">
        <title>Draft sequence of the Neodothiora populina.</title>
        <authorList>
            <person name="Drown D.D."/>
            <person name="Schuette U.S."/>
            <person name="Buechlein A.B."/>
            <person name="Rusch D.R."/>
            <person name="Winton L.W."/>
            <person name="Adams G.A."/>
        </authorList>
    </citation>
    <scope>NUCLEOTIDE SEQUENCE [LARGE SCALE GENOMIC DNA]</scope>
    <source>
        <strain evidence="2 3">CPC 39397</strain>
    </source>
</reference>
<accession>A0ABR3P4S5</accession>
<feature type="compositionally biased region" description="Polar residues" evidence="1">
    <location>
        <begin position="260"/>
        <end position="272"/>
    </location>
</feature>
<evidence type="ECO:0000313" key="3">
    <source>
        <dbReference type="Proteomes" id="UP001562354"/>
    </source>
</evidence>
<dbReference type="PANTHER" id="PTHR23225:SF2">
    <property type="entry name" value="AT09679P-RELATED"/>
    <property type="match status" value="1"/>
</dbReference>
<comment type="caution">
    <text evidence="2">The sequence shown here is derived from an EMBL/GenBank/DDBJ whole genome shotgun (WGS) entry which is preliminary data.</text>
</comment>
<feature type="region of interest" description="Disordered" evidence="1">
    <location>
        <begin position="359"/>
        <end position="403"/>
    </location>
</feature>
<evidence type="ECO:0000313" key="2">
    <source>
        <dbReference type="EMBL" id="KAL1297664.1"/>
    </source>
</evidence>
<dbReference type="EMBL" id="JBFMKM010000014">
    <property type="protein sequence ID" value="KAL1297664.1"/>
    <property type="molecule type" value="Genomic_DNA"/>
</dbReference>
<feature type="compositionally biased region" description="Low complexity" evidence="1">
    <location>
        <begin position="367"/>
        <end position="377"/>
    </location>
</feature>
<name>A0ABR3P4S5_9PEZI</name>
<dbReference type="RefSeq" id="XP_069197346.1">
    <property type="nucleotide sequence ID" value="XM_069346136.1"/>
</dbReference>
<feature type="compositionally biased region" description="Basic and acidic residues" evidence="1">
    <location>
        <begin position="388"/>
        <end position="401"/>
    </location>
</feature>
<gene>
    <name evidence="2" type="ORF">AAFC00_006218</name>
</gene>
<keyword evidence="3" id="KW-1185">Reference proteome</keyword>
<organism evidence="2 3">
    <name type="scientific">Neodothiora populina</name>
    <dbReference type="NCBI Taxonomy" id="2781224"/>
    <lineage>
        <taxon>Eukaryota</taxon>
        <taxon>Fungi</taxon>
        <taxon>Dikarya</taxon>
        <taxon>Ascomycota</taxon>
        <taxon>Pezizomycotina</taxon>
        <taxon>Dothideomycetes</taxon>
        <taxon>Dothideomycetidae</taxon>
        <taxon>Dothideales</taxon>
        <taxon>Dothioraceae</taxon>
        <taxon>Neodothiora</taxon>
    </lineage>
</organism>
<proteinExistence type="predicted"/>
<evidence type="ECO:0000256" key="1">
    <source>
        <dbReference type="SAM" id="MobiDB-lite"/>
    </source>
</evidence>
<dbReference type="InterPro" id="IPR039970">
    <property type="entry name" value="TF_Grauzone"/>
</dbReference>
<feature type="compositionally biased region" description="Polar residues" evidence="1">
    <location>
        <begin position="218"/>
        <end position="253"/>
    </location>
</feature>
<sequence>MMAHSRSHSQPVQYRYRPNAPARSSIHTTQAPVPIPNACQSRGMLVDSQSCYMIGDDQLMPQYVHPTFENDVKYNMVFNTPFTTGVDQPTVDFQSGLQQMGYLAQLSPSTAPWESDHSSISGDACSAAWSSSGSSTGFSPEPTYQVPFTDAGSWSMQSFNSYIGTNCVSMHEVFPTTGMDLVYVEAPLLQPEMPQRWQFQTADDLNVAKYESPEYCSPHSSPESVTDSAFTSSETVTMSRPRTESTTTCSMSPQPHVKESGSSSTSPQTRASPPQPLEQLLEFTSPVAQTKTKGPKFAALPCPIAAYGCSSSFISKNEWKRHINTQHLRLEAWLCDQCPKRDNKREFNRKDLFIQHLKRMHPPQSPPQSSSHGSKPQPAEPKATKSGSRGEKLGKGSKGDDLDPALLKAEQRCHVLLRQPPNASACLFCSTNFSGRGSWEARIEHVAKHMEQYKKEGNEVPEPKSWRADRSLEQWLVTEGVITKVRQKWSVV</sequence>
<protein>
    <submittedName>
        <fullName evidence="2">Uncharacterized protein</fullName>
    </submittedName>
</protein>
<feature type="region of interest" description="Disordered" evidence="1">
    <location>
        <begin position="212"/>
        <end position="275"/>
    </location>
</feature>